<dbReference type="Proteomes" id="UP000265427">
    <property type="component" value="Unassembled WGS sequence"/>
</dbReference>
<feature type="chain" id="PRO_5017295764" evidence="2">
    <location>
        <begin position="29"/>
        <end position="301"/>
    </location>
</feature>
<feature type="transmembrane region" description="Helical" evidence="1">
    <location>
        <begin position="200"/>
        <end position="230"/>
    </location>
</feature>
<feature type="transmembrane region" description="Helical" evidence="1">
    <location>
        <begin position="82"/>
        <end position="102"/>
    </location>
</feature>
<keyword evidence="2" id="KW-0732">Signal</keyword>
<name>A0A396ZWZ1_APHAT</name>
<gene>
    <name evidence="3" type="ORF">DYB36_014321</name>
</gene>
<organism evidence="3 4">
    <name type="scientific">Aphanomyces astaci</name>
    <name type="common">Crayfish plague agent</name>
    <dbReference type="NCBI Taxonomy" id="112090"/>
    <lineage>
        <taxon>Eukaryota</taxon>
        <taxon>Sar</taxon>
        <taxon>Stramenopiles</taxon>
        <taxon>Oomycota</taxon>
        <taxon>Saprolegniomycetes</taxon>
        <taxon>Saprolegniales</taxon>
        <taxon>Verrucalvaceae</taxon>
        <taxon>Aphanomyces</taxon>
    </lineage>
</organism>
<feature type="signal peptide" evidence="2">
    <location>
        <begin position="1"/>
        <end position="28"/>
    </location>
</feature>
<dbReference type="PANTHER" id="PTHR33802:SF2">
    <property type="entry name" value="EF-HAND DOMAIN-CONTAINING PROTEIN"/>
    <property type="match status" value="1"/>
</dbReference>
<sequence>MGVSTTTVLRACSIVALALFLWRSAVHSIEGDIRDASRRTPNLLTPMDASFSIWGVIYAWLIVFVLREWFVPSAALESSIYALHLLFIASSVCSTLWMELFVTGYTRLSFAPIFGSWLILFAAYLYVESHIEPIVVTSILASRNADYVFDSTSRADFWCIRVPFTIYWAWTCAATTISLNILVEECGVHTMGFYVFWCGLWVLANVLILIGVGDVPFAAVALWTLVGIAVRNSREKHVHAADVQWVAEHYALEVMATVGAFVFGSLFLFLVLHKWWRGPKRPVNGILNTMPSTATTYGTAV</sequence>
<proteinExistence type="predicted"/>
<accession>A0A396ZWZ1</accession>
<keyword evidence="1" id="KW-0472">Membrane</keyword>
<dbReference type="EMBL" id="QUSZ01009400">
    <property type="protein sequence ID" value="RHX99145.1"/>
    <property type="molecule type" value="Genomic_DNA"/>
</dbReference>
<evidence type="ECO:0000313" key="3">
    <source>
        <dbReference type="EMBL" id="RHX99145.1"/>
    </source>
</evidence>
<dbReference type="PANTHER" id="PTHR33802">
    <property type="entry name" value="SI:CH211-161H7.5-RELATED"/>
    <property type="match status" value="1"/>
</dbReference>
<feature type="transmembrane region" description="Helical" evidence="1">
    <location>
        <begin position="52"/>
        <end position="70"/>
    </location>
</feature>
<keyword evidence="1" id="KW-0812">Transmembrane</keyword>
<keyword evidence="1" id="KW-1133">Transmembrane helix</keyword>
<reference evidence="3 4" key="1">
    <citation type="submission" date="2018-08" db="EMBL/GenBank/DDBJ databases">
        <title>Aphanomyces genome sequencing and annotation.</title>
        <authorList>
            <person name="Minardi D."/>
            <person name="Oidtmann B."/>
            <person name="Van Der Giezen M."/>
            <person name="Studholme D.J."/>
        </authorList>
    </citation>
    <scope>NUCLEOTIDE SEQUENCE [LARGE SCALE GENOMIC DNA]</scope>
    <source>
        <strain evidence="3 4">Kv</strain>
    </source>
</reference>
<evidence type="ECO:0000256" key="2">
    <source>
        <dbReference type="SAM" id="SignalP"/>
    </source>
</evidence>
<feature type="transmembrane region" description="Helical" evidence="1">
    <location>
        <begin position="108"/>
        <end position="127"/>
    </location>
</feature>
<dbReference type="VEuPathDB" id="FungiDB:H257_11548"/>
<comment type="caution">
    <text evidence="3">The sequence shown here is derived from an EMBL/GenBank/DDBJ whole genome shotgun (WGS) entry which is preliminary data.</text>
</comment>
<dbReference type="AlphaFoldDB" id="A0A396ZWZ1"/>
<protein>
    <submittedName>
        <fullName evidence="3">Uncharacterized protein</fullName>
    </submittedName>
</protein>
<evidence type="ECO:0000313" key="4">
    <source>
        <dbReference type="Proteomes" id="UP000265427"/>
    </source>
</evidence>
<evidence type="ECO:0000256" key="1">
    <source>
        <dbReference type="SAM" id="Phobius"/>
    </source>
</evidence>
<feature type="transmembrane region" description="Helical" evidence="1">
    <location>
        <begin position="250"/>
        <end position="272"/>
    </location>
</feature>